<dbReference type="InterPro" id="IPR027414">
    <property type="entry name" value="GH95_N_dom"/>
</dbReference>
<dbReference type="SUPFAM" id="SSF48208">
    <property type="entry name" value="Six-hairpin glycosidases"/>
    <property type="match status" value="1"/>
</dbReference>
<dbReference type="Pfam" id="PF22124">
    <property type="entry name" value="Glyco_hydro_95_cat"/>
    <property type="match status" value="1"/>
</dbReference>
<dbReference type="EMBL" id="JBHUPE010000005">
    <property type="protein sequence ID" value="MFD2905058.1"/>
    <property type="molecule type" value="Genomic_DNA"/>
</dbReference>
<dbReference type="InterPro" id="IPR008928">
    <property type="entry name" value="6-hairpin_glycosidase_sf"/>
</dbReference>
<evidence type="ECO:0000313" key="5">
    <source>
        <dbReference type="EMBL" id="MFD2905058.1"/>
    </source>
</evidence>
<proteinExistence type="predicted"/>
<comment type="caution">
    <text evidence="5">The sequence shown here is derived from an EMBL/GenBank/DDBJ whole genome shotgun (WGS) entry which is preliminary data.</text>
</comment>
<organism evidence="5 6">
    <name type="scientific">Sphingobacterium anhuiense</name>
    <dbReference type="NCBI Taxonomy" id="493780"/>
    <lineage>
        <taxon>Bacteria</taxon>
        <taxon>Pseudomonadati</taxon>
        <taxon>Bacteroidota</taxon>
        <taxon>Sphingobacteriia</taxon>
        <taxon>Sphingobacteriales</taxon>
        <taxon>Sphingobacteriaceae</taxon>
        <taxon>Sphingobacterium</taxon>
    </lineage>
</organism>
<evidence type="ECO:0000259" key="4">
    <source>
        <dbReference type="Pfam" id="PF22124"/>
    </source>
</evidence>
<feature type="domain" description="Alpha fucosidase A-like C-terminal" evidence="3">
    <location>
        <begin position="655"/>
        <end position="735"/>
    </location>
</feature>
<protein>
    <submittedName>
        <fullName evidence="5">Glycoside hydrolase family 95-like protein</fullName>
    </submittedName>
</protein>
<dbReference type="Pfam" id="PF14498">
    <property type="entry name" value="Glyco_hyd_65N_2"/>
    <property type="match status" value="1"/>
</dbReference>
<dbReference type="Gene3D" id="2.70.98.50">
    <property type="entry name" value="putative glycoside hydrolase family protein from bacillus halodurans"/>
    <property type="match status" value="1"/>
</dbReference>
<name>A0ABW5YZC9_9SPHI</name>
<dbReference type="InterPro" id="IPR054363">
    <property type="entry name" value="GH95_cat"/>
</dbReference>
<evidence type="ECO:0000256" key="1">
    <source>
        <dbReference type="SAM" id="SignalP"/>
    </source>
</evidence>
<dbReference type="InterPro" id="IPR012341">
    <property type="entry name" value="6hp_glycosidase-like_sf"/>
</dbReference>
<dbReference type="Pfam" id="PF21307">
    <property type="entry name" value="Glyco_hydro_95_C"/>
    <property type="match status" value="1"/>
</dbReference>
<evidence type="ECO:0000313" key="6">
    <source>
        <dbReference type="Proteomes" id="UP001597509"/>
    </source>
</evidence>
<gene>
    <name evidence="5" type="ORF">ACFS6I_14040</name>
</gene>
<sequence>MKSYLLSLMAIATLTCPLYAQPSKQDNLQSEHLATRWDEAIPLGNGMLGALIWQNDNTLRLSLDRADLWDERKAFQLEQHDFKWVQQKLHSGQYTEVQKWGDNPYGDYPYPTKLPAAAMSFDLASLGKVVSNVLDIKTATNTVRFDNGNTFTCFIHADKPVGYFEITGQNIQNALPKLLPHQYALASDNSNEVSVVDGQSLSRLGYTQGKLTTSTHSQLIHQPTYENRFYEVLLEWKEVSPNKLIGMWTVSNNEKANLNKEIQSKTTSKFTETHLSWWHAYWKQSAINIPDALLQRQYYLEMYKLGAAARKGAPAITLQAVWTADNGGLPPWKGDFHNDLNTQLSYWPTYTGNRLAEAETFTDWLWKIRPANLAYTKQYFGVEGLNIPGVLTLSGIPMGGWVQYALSPTVSAWTAHHFYMQWKYSMDKKFLKERALPYIIESATYLRNITEVRNGKRYLPLSASPEYNDNSTNAWFKDWTNFDLALAHFLFEAAAEVSEASGQVNDAKAWRAVGTQLPGYAKNETGLMVAVDVPMEHSHRHMSPYLSIYPLGLLDINKAEDKDQITKSMRHLEKLGTRAWVGYSFSWMACLHARAKDGDQAVLNLQKFANNFCSTNSFHVNGDQKGGQYSGFTYRPFTLEGNFAFAQGIHELLLQSKQGYVELFPAIPTSWKNISFTDLRAEGGFLISASKTNGQLDKLIIKAEQTGILRLRYEQPLKSKSNKTISKEGDTYNISLKADEKIELEKI</sequence>
<feature type="signal peptide" evidence="1">
    <location>
        <begin position="1"/>
        <end position="20"/>
    </location>
</feature>
<dbReference type="RefSeq" id="WP_380921527.1">
    <property type="nucleotide sequence ID" value="NZ_JBHUPE010000005.1"/>
</dbReference>
<dbReference type="PANTHER" id="PTHR31084:SF0">
    <property type="entry name" value="ALPHA-L-FUCOSIDASE 2"/>
    <property type="match status" value="1"/>
</dbReference>
<dbReference type="PANTHER" id="PTHR31084">
    <property type="entry name" value="ALPHA-L-FUCOSIDASE 2"/>
    <property type="match status" value="1"/>
</dbReference>
<evidence type="ECO:0000259" key="2">
    <source>
        <dbReference type="Pfam" id="PF14498"/>
    </source>
</evidence>
<evidence type="ECO:0000259" key="3">
    <source>
        <dbReference type="Pfam" id="PF21307"/>
    </source>
</evidence>
<reference evidence="6" key="1">
    <citation type="journal article" date="2019" name="Int. J. Syst. Evol. Microbiol.">
        <title>The Global Catalogue of Microorganisms (GCM) 10K type strain sequencing project: providing services to taxonomists for standard genome sequencing and annotation.</title>
        <authorList>
            <consortium name="The Broad Institute Genomics Platform"/>
            <consortium name="The Broad Institute Genome Sequencing Center for Infectious Disease"/>
            <person name="Wu L."/>
            <person name="Ma J."/>
        </authorList>
    </citation>
    <scope>NUCLEOTIDE SEQUENCE [LARGE SCALE GENOMIC DNA]</scope>
    <source>
        <strain evidence="6">KCTC 22209</strain>
    </source>
</reference>
<dbReference type="Proteomes" id="UP001597509">
    <property type="component" value="Unassembled WGS sequence"/>
</dbReference>
<keyword evidence="1" id="KW-0732">Signal</keyword>
<feature type="chain" id="PRO_5047148722" evidence="1">
    <location>
        <begin position="21"/>
        <end position="747"/>
    </location>
</feature>
<dbReference type="InterPro" id="IPR049053">
    <property type="entry name" value="AFCA-like_C"/>
</dbReference>
<feature type="domain" description="Glycosyl hydrolase family 95 N-terminal" evidence="2">
    <location>
        <begin position="28"/>
        <end position="154"/>
    </location>
</feature>
<keyword evidence="6" id="KW-1185">Reference proteome</keyword>
<dbReference type="Gene3D" id="1.50.10.10">
    <property type="match status" value="1"/>
</dbReference>
<accession>A0ABW5YZC9</accession>
<feature type="domain" description="Glycosyl hydrolase family 95 catalytic" evidence="4">
    <location>
        <begin position="294"/>
        <end position="653"/>
    </location>
</feature>